<feature type="compositionally biased region" description="Basic and acidic residues" evidence="1">
    <location>
        <begin position="190"/>
        <end position="206"/>
    </location>
</feature>
<organism evidence="3 4">
    <name type="scientific">Eumeta variegata</name>
    <name type="common">Bagworm moth</name>
    <name type="synonym">Eumeta japonica</name>
    <dbReference type="NCBI Taxonomy" id="151549"/>
    <lineage>
        <taxon>Eukaryota</taxon>
        <taxon>Metazoa</taxon>
        <taxon>Ecdysozoa</taxon>
        <taxon>Arthropoda</taxon>
        <taxon>Hexapoda</taxon>
        <taxon>Insecta</taxon>
        <taxon>Pterygota</taxon>
        <taxon>Neoptera</taxon>
        <taxon>Endopterygota</taxon>
        <taxon>Lepidoptera</taxon>
        <taxon>Glossata</taxon>
        <taxon>Ditrysia</taxon>
        <taxon>Tineoidea</taxon>
        <taxon>Psychidae</taxon>
        <taxon>Oiketicinae</taxon>
        <taxon>Eumeta</taxon>
    </lineage>
</organism>
<keyword evidence="4" id="KW-1185">Reference proteome</keyword>
<dbReference type="EMBL" id="BGZK01000413">
    <property type="protein sequence ID" value="GBP42217.1"/>
    <property type="molecule type" value="Genomic_DNA"/>
</dbReference>
<accession>A0A4C1VWK9</accession>
<feature type="chain" id="PRO_5020022348" description="RNA-directed DNA polymerase from transposon BS" evidence="2">
    <location>
        <begin position="29"/>
        <end position="306"/>
    </location>
</feature>
<name>A0A4C1VWK9_EUMVA</name>
<feature type="region of interest" description="Disordered" evidence="1">
    <location>
        <begin position="179"/>
        <end position="206"/>
    </location>
</feature>
<sequence length="306" mass="34872">MLSIPLLSLLVAILTCIKLYFLLEGGGGYRHPQARTTRPPCQLQTDQPPGGLGKLEKILKLPCDHLLGKGLIIDEQFGFRSHSCPQQVLRLVEYVSEALETETCTVAVFFDVKAFDRQTDISHLDERSLDKASYQSRSSSGSPSLLCCTHLHKRYTATVIVWRPTRVIRGRYRSLEIGIGAPDSPSSPQRVDRARSMVPEVEDRSKPDKSAAIQFKTVMTYASPVFAHAAQKHYMDYRYTDNSVEPQRMHIAILRHRGSHPNALARRLTINRRILHLIRRPRTYLPIHLTLLQRQLKYNDVNDTHD</sequence>
<dbReference type="AlphaFoldDB" id="A0A4C1VWK9"/>
<dbReference type="OrthoDB" id="10066052at2759"/>
<evidence type="ECO:0000256" key="1">
    <source>
        <dbReference type="SAM" id="MobiDB-lite"/>
    </source>
</evidence>
<evidence type="ECO:0000256" key="2">
    <source>
        <dbReference type="SAM" id="SignalP"/>
    </source>
</evidence>
<keyword evidence="2" id="KW-0732">Signal</keyword>
<proteinExistence type="predicted"/>
<comment type="caution">
    <text evidence="3">The sequence shown here is derived from an EMBL/GenBank/DDBJ whole genome shotgun (WGS) entry which is preliminary data.</text>
</comment>
<evidence type="ECO:0000313" key="3">
    <source>
        <dbReference type="EMBL" id="GBP42217.1"/>
    </source>
</evidence>
<dbReference type="Proteomes" id="UP000299102">
    <property type="component" value="Unassembled WGS sequence"/>
</dbReference>
<feature type="signal peptide" evidence="2">
    <location>
        <begin position="1"/>
        <end position="28"/>
    </location>
</feature>
<protein>
    <recommendedName>
        <fullName evidence="5">RNA-directed DNA polymerase from transposon BS</fullName>
    </recommendedName>
</protein>
<reference evidence="3 4" key="1">
    <citation type="journal article" date="2019" name="Commun. Biol.">
        <title>The bagworm genome reveals a unique fibroin gene that provides high tensile strength.</title>
        <authorList>
            <person name="Kono N."/>
            <person name="Nakamura H."/>
            <person name="Ohtoshi R."/>
            <person name="Tomita M."/>
            <person name="Numata K."/>
            <person name="Arakawa K."/>
        </authorList>
    </citation>
    <scope>NUCLEOTIDE SEQUENCE [LARGE SCALE GENOMIC DNA]</scope>
</reference>
<evidence type="ECO:0000313" key="4">
    <source>
        <dbReference type="Proteomes" id="UP000299102"/>
    </source>
</evidence>
<evidence type="ECO:0008006" key="5">
    <source>
        <dbReference type="Google" id="ProtNLM"/>
    </source>
</evidence>
<gene>
    <name evidence="3" type="ORF">EVAR_25844_1</name>
</gene>